<dbReference type="InterPro" id="IPR008949">
    <property type="entry name" value="Isoprenoid_synthase_dom_sf"/>
</dbReference>
<dbReference type="GO" id="GO:0016102">
    <property type="term" value="P:diterpenoid biosynthetic process"/>
    <property type="evidence" value="ECO:0007669"/>
    <property type="project" value="TreeGrafter"/>
</dbReference>
<protein>
    <recommendedName>
        <fullName evidence="2">Terpene synthase metal-binding domain-containing protein</fullName>
    </recommendedName>
</protein>
<accession>A0AAD8TLS5</accession>
<evidence type="ECO:0000313" key="3">
    <source>
        <dbReference type="EMBL" id="KAK1685400.1"/>
    </source>
</evidence>
<evidence type="ECO:0000313" key="4">
    <source>
        <dbReference type="Proteomes" id="UP001231189"/>
    </source>
</evidence>
<dbReference type="Pfam" id="PF03936">
    <property type="entry name" value="Terpene_synth_C"/>
    <property type="match status" value="1"/>
</dbReference>
<feature type="domain" description="Terpene synthase metal-binding" evidence="2">
    <location>
        <begin position="81"/>
        <end position="177"/>
    </location>
</feature>
<sequence length="240" mass="26939">MSAAATNVATSATGPKVTADVVKKVAPEAFAAATKNTPGDWPASTMSKRDEKKARSLGLISAEEGNVILPGVSYILYGCRMWDKHKEMEYYSEHVEIMFSAFYNLLNEVGLKASRVQRHDVTGHLLEIWQDLLRNMMAEVEWRETGYASTPEEYMENAVVSFALGPVVLPQHCTSLGQRSRMLRDLPRLALREDSAVPTPCKQLFWNMCKMCHFFYFRGDAFNSPKEKADAVDAVIHDLL</sequence>
<dbReference type="SUPFAM" id="SSF48576">
    <property type="entry name" value="Terpenoid synthases"/>
    <property type="match status" value="1"/>
</dbReference>
<keyword evidence="1" id="KW-0479">Metal-binding</keyword>
<dbReference type="Proteomes" id="UP001231189">
    <property type="component" value="Unassembled WGS sequence"/>
</dbReference>
<comment type="caution">
    <text evidence="3">The sequence shown here is derived from an EMBL/GenBank/DDBJ whole genome shotgun (WGS) entry which is preliminary data.</text>
</comment>
<reference evidence="3" key="1">
    <citation type="submission" date="2023-07" db="EMBL/GenBank/DDBJ databases">
        <title>A chromosome-level genome assembly of Lolium multiflorum.</title>
        <authorList>
            <person name="Chen Y."/>
            <person name="Copetti D."/>
            <person name="Kolliker R."/>
            <person name="Studer B."/>
        </authorList>
    </citation>
    <scope>NUCLEOTIDE SEQUENCE</scope>
    <source>
        <strain evidence="3">02402/16</strain>
        <tissue evidence="3">Leaf</tissue>
    </source>
</reference>
<dbReference type="PANTHER" id="PTHR31739:SF16">
    <property type="entry name" value="ENT-KAURENE SYNTHASE-LIKE 3"/>
    <property type="match status" value="1"/>
</dbReference>
<dbReference type="GO" id="GO:0000287">
    <property type="term" value="F:magnesium ion binding"/>
    <property type="evidence" value="ECO:0007669"/>
    <property type="project" value="InterPro"/>
</dbReference>
<keyword evidence="4" id="KW-1185">Reference proteome</keyword>
<gene>
    <name evidence="3" type="ORF">QYE76_046248</name>
</gene>
<dbReference type="InterPro" id="IPR050148">
    <property type="entry name" value="Terpene_synthase-like"/>
</dbReference>
<evidence type="ECO:0000259" key="2">
    <source>
        <dbReference type="Pfam" id="PF03936"/>
    </source>
</evidence>
<dbReference type="GO" id="GO:0010333">
    <property type="term" value="F:terpene synthase activity"/>
    <property type="evidence" value="ECO:0007669"/>
    <property type="project" value="InterPro"/>
</dbReference>
<dbReference type="Gene3D" id="1.10.600.10">
    <property type="entry name" value="Farnesyl Diphosphate Synthase"/>
    <property type="match status" value="2"/>
</dbReference>
<proteinExistence type="predicted"/>
<dbReference type="InterPro" id="IPR005630">
    <property type="entry name" value="Terpene_synthase_metal-bd"/>
</dbReference>
<dbReference type="AlphaFoldDB" id="A0AAD8TLS5"/>
<name>A0AAD8TLS5_LOLMU</name>
<dbReference type="PANTHER" id="PTHR31739">
    <property type="entry name" value="ENT-COPALYL DIPHOSPHATE SYNTHASE, CHLOROPLASTIC"/>
    <property type="match status" value="1"/>
</dbReference>
<evidence type="ECO:0000256" key="1">
    <source>
        <dbReference type="ARBA" id="ARBA00022723"/>
    </source>
</evidence>
<dbReference type="EMBL" id="JAUUTY010000002">
    <property type="protein sequence ID" value="KAK1685400.1"/>
    <property type="molecule type" value="Genomic_DNA"/>
</dbReference>
<organism evidence="3 4">
    <name type="scientific">Lolium multiflorum</name>
    <name type="common">Italian ryegrass</name>
    <name type="synonym">Lolium perenne subsp. multiflorum</name>
    <dbReference type="NCBI Taxonomy" id="4521"/>
    <lineage>
        <taxon>Eukaryota</taxon>
        <taxon>Viridiplantae</taxon>
        <taxon>Streptophyta</taxon>
        <taxon>Embryophyta</taxon>
        <taxon>Tracheophyta</taxon>
        <taxon>Spermatophyta</taxon>
        <taxon>Magnoliopsida</taxon>
        <taxon>Liliopsida</taxon>
        <taxon>Poales</taxon>
        <taxon>Poaceae</taxon>
        <taxon>BOP clade</taxon>
        <taxon>Pooideae</taxon>
        <taxon>Poodae</taxon>
        <taxon>Poeae</taxon>
        <taxon>Poeae Chloroplast Group 2 (Poeae type)</taxon>
        <taxon>Loliodinae</taxon>
        <taxon>Loliinae</taxon>
        <taxon>Lolium</taxon>
    </lineage>
</organism>